<reference evidence="1" key="1">
    <citation type="journal article" date="2020" name="Nature">
        <title>Giant virus diversity and host interactions through global metagenomics.</title>
        <authorList>
            <person name="Schulz F."/>
            <person name="Roux S."/>
            <person name="Paez-Espino D."/>
            <person name="Jungbluth S."/>
            <person name="Walsh D.A."/>
            <person name="Denef V.J."/>
            <person name="McMahon K.D."/>
            <person name="Konstantinidis K.T."/>
            <person name="Eloe-Fadrosh E.A."/>
            <person name="Kyrpides N.C."/>
            <person name="Woyke T."/>
        </authorList>
    </citation>
    <scope>NUCLEOTIDE SEQUENCE</scope>
    <source>
        <strain evidence="1">GVMAG-M-3300018868-6</strain>
    </source>
</reference>
<proteinExistence type="predicted"/>
<organism evidence="1">
    <name type="scientific">viral metagenome</name>
    <dbReference type="NCBI Taxonomy" id="1070528"/>
    <lineage>
        <taxon>unclassified sequences</taxon>
        <taxon>metagenomes</taxon>
        <taxon>organismal metagenomes</taxon>
    </lineage>
</organism>
<dbReference type="EMBL" id="MN739253">
    <property type="protein sequence ID" value="QHS95483.1"/>
    <property type="molecule type" value="Genomic_DNA"/>
</dbReference>
<dbReference type="AlphaFoldDB" id="A0A6C0BW44"/>
<accession>A0A6C0BW44</accession>
<sequence length="91" mass="10708">MFSRAFRRYLFAHGPRLYVNTGCVIWIGKTIIDTKKHLDIMSDNDIKKHILPATGWNLLYYSPNVLLWPANLAMDLYILSVLKYYDMRAIK</sequence>
<name>A0A6C0BW44_9ZZZZ</name>
<evidence type="ECO:0000313" key="1">
    <source>
        <dbReference type="EMBL" id="QHS95483.1"/>
    </source>
</evidence>
<protein>
    <submittedName>
        <fullName evidence="1">Uncharacterized protein</fullName>
    </submittedName>
</protein>